<proteinExistence type="inferred from homology"/>
<evidence type="ECO:0000256" key="4">
    <source>
        <dbReference type="ARBA" id="ARBA00023163"/>
    </source>
</evidence>
<keyword evidence="10" id="KW-1185">Reference proteome</keyword>
<dbReference type="AlphaFoldDB" id="S8D0B1"/>
<dbReference type="Proteomes" id="UP000015453">
    <property type="component" value="Unassembled WGS sequence"/>
</dbReference>
<evidence type="ECO:0000256" key="6">
    <source>
        <dbReference type="RuleBase" id="RU361124"/>
    </source>
</evidence>
<keyword evidence="4 6" id="KW-0804">Transcription</keyword>
<evidence type="ECO:0000313" key="10">
    <source>
        <dbReference type="Proteomes" id="UP000015453"/>
    </source>
</evidence>
<protein>
    <recommendedName>
        <fullName evidence="6">Enhancer of polycomb-like protein</fullName>
    </recommendedName>
</protein>
<dbReference type="Pfam" id="PF10513">
    <property type="entry name" value="EPL1"/>
    <property type="match status" value="1"/>
</dbReference>
<comment type="caution">
    <text evidence="9">The sequence shown here is derived from an EMBL/GenBank/DDBJ whole genome shotgun (WGS) entry which is preliminary data.</text>
</comment>
<accession>S8D0B1</accession>
<evidence type="ECO:0000256" key="5">
    <source>
        <dbReference type="ARBA" id="ARBA00023242"/>
    </source>
</evidence>
<organism evidence="9 10">
    <name type="scientific">Genlisea aurea</name>
    <dbReference type="NCBI Taxonomy" id="192259"/>
    <lineage>
        <taxon>Eukaryota</taxon>
        <taxon>Viridiplantae</taxon>
        <taxon>Streptophyta</taxon>
        <taxon>Embryophyta</taxon>
        <taxon>Tracheophyta</taxon>
        <taxon>Spermatophyta</taxon>
        <taxon>Magnoliopsida</taxon>
        <taxon>eudicotyledons</taxon>
        <taxon>Gunneridae</taxon>
        <taxon>Pentapetalae</taxon>
        <taxon>asterids</taxon>
        <taxon>lamiids</taxon>
        <taxon>Lamiales</taxon>
        <taxon>Lentibulariaceae</taxon>
        <taxon>Genlisea</taxon>
    </lineage>
</organism>
<evidence type="ECO:0000256" key="2">
    <source>
        <dbReference type="ARBA" id="ARBA00008035"/>
    </source>
</evidence>
<dbReference type="PANTHER" id="PTHR14898">
    <property type="entry name" value="ENHANCER OF POLYCOMB"/>
    <property type="match status" value="1"/>
</dbReference>
<gene>
    <name evidence="9" type="ORF">M569_02005</name>
</gene>
<dbReference type="GO" id="GO:0035267">
    <property type="term" value="C:NuA4 histone acetyltransferase complex"/>
    <property type="evidence" value="ECO:0007669"/>
    <property type="project" value="InterPro"/>
</dbReference>
<keyword evidence="5 6" id="KW-0539">Nucleus</keyword>
<dbReference type="GO" id="GO:0006357">
    <property type="term" value="P:regulation of transcription by RNA polymerase II"/>
    <property type="evidence" value="ECO:0007669"/>
    <property type="project" value="InterPro"/>
</dbReference>
<comment type="subcellular location">
    <subcellularLocation>
        <location evidence="1 6">Nucleus</location>
    </subcellularLocation>
</comment>
<evidence type="ECO:0000313" key="9">
    <source>
        <dbReference type="EMBL" id="EPS72750.1"/>
    </source>
</evidence>
<reference evidence="9 10" key="1">
    <citation type="journal article" date="2013" name="BMC Genomics">
        <title>The miniature genome of a carnivorous plant Genlisea aurea contains a low number of genes and short non-coding sequences.</title>
        <authorList>
            <person name="Leushkin E.V."/>
            <person name="Sutormin R.A."/>
            <person name="Nabieva E.R."/>
            <person name="Penin A.A."/>
            <person name="Kondrashov A.S."/>
            <person name="Logacheva M.D."/>
        </authorList>
    </citation>
    <scope>NUCLEOTIDE SEQUENCE [LARGE SCALE GENOMIC DNA]</scope>
</reference>
<dbReference type="OrthoDB" id="435275at2759"/>
<keyword evidence="3 6" id="KW-0805">Transcription regulation</keyword>
<evidence type="ECO:0000256" key="3">
    <source>
        <dbReference type="ARBA" id="ARBA00023015"/>
    </source>
</evidence>
<dbReference type="InterPro" id="IPR024943">
    <property type="entry name" value="Enhancer_polycomb"/>
</dbReference>
<dbReference type="GO" id="GO:0005634">
    <property type="term" value="C:nucleus"/>
    <property type="evidence" value="ECO:0007669"/>
    <property type="project" value="UniProtKB-SubCell"/>
</dbReference>
<dbReference type="InterPro" id="IPR019542">
    <property type="entry name" value="Enhancer_polycomb-like_N"/>
</dbReference>
<evidence type="ECO:0000259" key="8">
    <source>
        <dbReference type="Pfam" id="PF10513"/>
    </source>
</evidence>
<name>S8D0B1_9LAMI</name>
<sequence>MLHAGQDLENGLSGTKIPKSRRCLIIQMIAVPQKIVMIQLNDVLVKLKDLRFKVHLTVLPLIRFLFGVGISRIAYDTFMLQHGIIVSSLAVLLEMLFIDNNLGLKLLVYEGSLGQALTFVSLTLALFTFKMQESNMSLDFTVSANCKDSECVDDPVSEVAGSVGIPDTASDHEASEFLTEAPAETVLVSNPSSLPGAVDSASSNSRKDSESTCMIGTPSIEKVSNSKQTGDAELKLQKGFVHEANPAGSIKSVKRGRTSSILTPLEYHSPLWLDDTTTSAPRAFSNGPKKPRTQVQYSLPVDGYDLSSKQKMPNSRALPYKRIRRASLKRISESHENGQKNLDLLTCVGNILVSHVDKGWREHGANVVLEVADRNEWRLAVKVSGVTKYSHKVKHILQPGSTNRYSHAMMWKGGKDWALEFPDRSQWMLFKEMHEECYNRNIRAASVKNIPIPGVRLVEESDVYGNDAPFSRNSPRYIRQVQTDVERAMDQSRMLYDMDTDDEQWLLENNNAADRQKYGEISEEYLEKAMDMFEKVSYAHPLRENFPASEIEELVMGLVSVEAGKAIYEHWRQKREKTGMPLIRHLQPPLWERYQQQLKEWEKTVSRAAAPFSDGTQLEKPPMFAFCLKPRGLEILNRERRWSGGHGYIDERLLHPSNANYSSDVLVLSPRDASLKTGWKGNPTFYKNKQKKLSAPSYPPPPPKQLMSGQDLLEYNARDASGAASHARRLAKLKKYRAHRLFCRADIAIQRAAAALMTAEAIKDSTTEKNAD</sequence>
<evidence type="ECO:0000256" key="7">
    <source>
        <dbReference type="SAM" id="MobiDB-lite"/>
    </source>
</evidence>
<feature type="region of interest" description="Disordered" evidence="7">
    <location>
        <begin position="189"/>
        <end position="213"/>
    </location>
</feature>
<feature type="domain" description="Enhancer of polycomb-like N-terminal" evidence="8">
    <location>
        <begin position="442"/>
        <end position="535"/>
    </location>
</feature>
<dbReference type="EMBL" id="AUSU01000706">
    <property type="protein sequence ID" value="EPS72750.1"/>
    <property type="molecule type" value="Genomic_DNA"/>
</dbReference>
<evidence type="ECO:0000256" key="1">
    <source>
        <dbReference type="ARBA" id="ARBA00004123"/>
    </source>
</evidence>
<comment type="similarity">
    <text evidence="2 6">Belongs to the enhancer of polycomb family.</text>
</comment>